<keyword evidence="1" id="KW-0812">Transmembrane</keyword>
<accession>A0ABP7AH90</accession>
<keyword evidence="3" id="KW-1185">Reference proteome</keyword>
<organism evidence="2 3">
    <name type="scientific">Microlunatus ginsengisoli</name>
    <dbReference type="NCBI Taxonomy" id="363863"/>
    <lineage>
        <taxon>Bacteria</taxon>
        <taxon>Bacillati</taxon>
        <taxon>Actinomycetota</taxon>
        <taxon>Actinomycetes</taxon>
        <taxon>Propionibacteriales</taxon>
        <taxon>Propionibacteriaceae</taxon>
        <taxon>Microlunatus</taxon>
    </lineage>
</organism>
<keyword evidence="1" id="KW-1133">Transmembrane helix</keyword>
<reference evidence="3" key="1">
    <citation type="journal article" date="2019" name="Int. J. Syst. Evol. Microbiol.">
        <title>The Global Catalogue of Microorganisms (GCM) 10K type strain sequencing project: providing services to taxonomists for standard genome sequencing and annotation.</title>
        <authorList>
            <consortium name="The Broad Institute Genomics Platform"/>
            <consortium name="The Broad Institute Genome Sequencing Center for Infectious Disease"/>
            <person name="Wu L."/>
            <person name="Ma J."/>
        </authorList>
    </citation>
    <scope>NUCLEOTIDE SEQUENCE [LARGE SCALE GENOMIC DNA]</scope>
    <source>
        <strain evidence="3">JCM 16929</strain>
    </source>
</reference>
<feature type="transmembrane region" description="Helical" evidence="1">
    <location>
        <begin position="12"/>
        <end position="33"/>
    </location>
</feature>
<evidence type="ECO:0000313" key="2">
    <source>
        <dbReference type="EMBL" id="GAA3632583.1"/>
    </source>
</evidence>
<sequence>MSDDRTGPRLGCLWLGSMIFIFIPAAVIAAVIWPQMTANQFVGRTLLIGVGLIAAALVTAIAIFRRR</sequence>
<evidence type="ECO:0000256" key="1">
    <source>
        <dbReference type="SAM" id="Phobius"/>
    </source>
</evidence>
<gene>
    <name evidence="2" type="ORF">GCM10022236_38910</name>
</gene>
<dbReference type="EMBL" id="BAABAB010000030">
    <property type="protein sequence ID" value="GAA3632583.1"/>
    <property type="molecule type" value="Genomic_DNA"/>
</dbReference>
<protein>
    <submittedName>
        <fullName evidence="2">Uncharacterized protein</fullName>
    </submittedName>
</protein>
<proteinExistence type="predicted"/>
<dbReference type="Proteomes" id="UP001501490">
    <property type="component" value="Unassembled WGS sequence"/>
</dbReference>
<evidence type="ECO:0000313" key="3">
    <source>
        <dbReference type="Proteomes" id="UP001501490"/>
    </source>
</evidence>
<comment type="caution">
    <text evidence="2">The sequence shown here is derived from an EMBL/GenBank/DDBJ whole genome shotgun (WGS) entry which is preliminary data.</text>
</comment>
<dbReference type="RefSeq" id="WP_344807699.1">
    <property type="nucleotide sequence ID" value="NZ_BAABAB010000030.1"/>
</dbReference>
<keyword evidence="1" id="KW-0472">Membrane</keyword>
<feature type="transmembrane region" description="Helical" evidence="1">
    <location>
        <begin position="45"/>
        <end position="64"/>
    </location>
</feature>
<name>A0ABP7AH90_9ACTN</name>